<dbReference type="AlphaFoldDB" id="A0A830C2T3"/>
<dbReference type="GO" id="GO:0005886">
    <property type="term" value="C:plasma membrane"/>
    <property type="evidence" value="ECO:0007669"/>
    <property type="project" value="UniProtKB-SubCell"/>
</dbReference>
<evidence type="ECO:0000259" key="3">
    <source>
        <dbReference type="Pfam" id="PF07714"/>
    </source>
</evidence>
<sequence length="99" mass="11111">MNCFYHFRDSKRTIKPVKGKGERVVVAIKKLNNDGSQGHKEWVSEVQFLGVVDHPNLVKLIGYCAMDGERDGKGKGVGEPWFDSNHVCSIRTHCSLAPR</sequence>
<dbReference type="EMBL" id="BMAC01000219">
    <property type="protein sequence ID" value="GFP90483.1"/>
    <property type="molecule type" value="Genomic_DNA"/>
</dbReference>
<reference evidence="4" key="1">
    <citation type="submission" date="2020-07" db="EMBL/GenBank/DDBJ databases">
        <title>Ethylene signaling mediates host invasion by parasitic plants.</title>
        <authorList>
            <person name="Yoshida S."/>
        </authorList>
    </citation>
    <scope>NUCLEOTIDE SEQUENCE</scope>
    <source>
        <strain evidence="4">Okayama</strain>
    </source>
</reference>
<dbReference type="OrthoDB" id="4062651at2759"/>
<dbReference type="Gene3D" id="3.30.200.20">
    <property type="entry name" value="Phosphorylase Kinase, domain 1"/>
    <property type="match status" value="1"/>
</dbReference>
<organism evidence="4 5">
    <name type="scientific">Phtheirospermum japonicum</name>
    <dbReference type="NCBI Taxonomy" id="374723"/>
    <lineage>
        <taxon>Eukaryota</taxon>
        <taxon>Viridiplantae</taxon>
        <taxon>Streptophyta</taxon>
        <taxon>Embryophyta</taxon>
        <taxon>Tracheophyta</taxon>
        <taxon>Spermatophyta</taxon>
        <taxon>Magnoliopsida</taxon>
        <taxon>eudicotyledons</taxon>
        <taxon>Gunneridae</taxon>
        <taxon>Pentapetalae</taxon>
        <taxon>asterids</taxon>
        <taxon>lamiids</taxon>
        <taxon>Lamiales</taxon>
        <taxon>Orobanchaceae</taxon>
        <taxon>Orobanchaceae incertae sedis</taxon>
        <taxon>Phtheirospermum</taxon>
    </lineage>
</organism>
<dbReference type="GO" id="GO:0004672">
    <property type="term" value="F:protein kinase activity"/>
    <property type="evidence" value="ECO:0007669"/>
    <property type="project" value="InterPro"/>
</dbReference>
<keyword evidence="4" id="KW-0418">Kinase</keyword>
<feature type="domain" description="Serine-threonine/tyrosine-protein kinase catalytic" evidence="3">
    <location>
        <begin position="18"/>
        <end position="66"/>
    </location>
</feature>
<dbReference type="InterPro" id="IPR011009">
    <property type="entry name" value="Kinase-like_dom_sf"/>
</dbReference>
<keyword evidence="2" id="KW-1003">Cell membrane</keyword>
<comment type="subcellular location">
    <subcellularLocation>
        <location evidence="1">Cell membrane</location>
    </subcellularLocation>
</comment>
<gene>
    <name evidence="4" type="ORF">PHJA_001192200</name>
</gene>
<keyword evidence="4" id="KW-0808">Transferase</keyword>
<dbReference type="PANTHER" id="PTHR45621">
    <property type="entry name" value="OS01G0588500 PROTEIN-RELATED"/>
    <property type="match status" value="1"/>
</dbReference>
<name>A0A830C2T3_9LAMI</name>
<evidence type="ECO:0000256" key="2">
    <source>
        <dbReference type="ARBA" id="ARBA00022475"/>
    </source>
</evidence>
<comment type="caution">
    <text evidence="4">The sequence shown here is derived from an EMBL/GenBank/DDBJ whole genome shotgun (WGS) entry which is preliminary data.</text>
</comment>
<proteinExistence type="predicted"/>
<dbReference type="Proteomes" id="UP000653305">
    <property type="component" value="Unassembled WGS sequence"/>
</dbReference>
<evidence type="ECO:0000313" key="4">
    <source>
        <dbReference type="EMBL" id="GFP90483.1"/>
    </source>
</evidence>
<dbReference type="InterPro" id="IPR050823">
    <property type="entry name" value="Plant_Ser_Thr_Prot_Kinase"/>
</dbReference>
<dbReference type="SUPFAM" id="SSF56112">
    <property type="entry name" value="Protein kinase-like (PK-like)"/>
    <property type="match status" value="1"/>
</dbReference>
<evidence type="ECO:0000256" key="1">
    <source>
        <dbReference type="ARBA" id="ARBA00004236"/>
    </source>
</evidence>
<keyword evidence="5" id="KW-1185">Reference proteome</keyword>
<dbReference type="InterPro" id="IPR001245">
    <property type="entry name" value="Ser-Thr/Tyr_kinase_cat_dom"/>
</dbReference>
<dbReference type="Pfam" id="PF07714">
    <property type="entry name" value="PK_Tyr_Ser-Thr"/>
    <property type="match status" value="1"/>
</dbReference>
<protein>
    <submittedName>
        <fullName evidence="4">Probable receptor-like protein kinase at5g47070</fullName>
    </submittedName>
</protein>
<evidence type="ECO:0000313" key="5">
    <source>
        <dbReference type="Proteomes" id="UP000653305"/>
    </source>
</evidence>
<accession>A0A830C2T3</accession>
<keyword evidence="2" id="KW-0472">Membrane</keyword>
<keyword evidence="4" id="KW-0675">Receptor</keyword>